<dbReference type="InterPro" id="IPR036915">
    <property type="entry name" value="Cyclin-like_sf"/>
</dbReference>
<evidence type="ECO:0000256" key="2">
    <source>
        <dbReference type="ARBA" id="ARBA00014912"/>
    </source>
</evidence>
<dbReference type="OrthoDB" id="4951845at2759"/>
<feature type="compositionally biased region" description="Polar residues" evidence="5">
    <location>
        <begin position="309"/>
        <end position="320"/>
    </location>
</feature>
<reference evidence="7 8" key="1">
    <citation type="submission" date="2015-01" db="EMBL/GenBank/DDBJ databases">
        <title>The Genome Sequence of Exophiala oligosperma CBS72588.</title>
        <authorList>
            <consortium name="The Broad Institute Genomics Platform"/>
            <person name="Cuomo C."/>
            <person name="de Hoog S."/>
            <person name="Gorbushina A."/>
            <person name="Stielow B."/>
            <person name="Teixiera M."/>
            <person name="Abouelleil A."/>
            <person name="Chapman S.B."/>
            <person name="Priest M."/>
            <person name="Young S.K."/>
            <person name="Wortman J."/>
            <person name="Nusbaum C."/>
            <person name="Birren B."/>
        </authorList>
    </citation>
    <scope>NUCLEOTIDE SEQUENCE [LARGE SCALE GENOMIC DNA]</scope>
    <source>
        <strain evidence="7 8">CBS 72588</strain>
    </source>
</reference>
<dbReference type="STRING" id="215243.A0A0D2DEY5"/>
<dbReference type="AlphaFoldDB" id="A0A0D2DEY5"/>
<dbReference type="Proteomes" id="UP000053342">
    <property type="component" value="Unassembled WGS sequence"/>
</dbReference>
<feature type="compositionally biased region" description="Low complexity" evidence="5">
    <location>
        <begin position="342"/>
        <end position="357"/>
    </location>
</feature>
<dbReference type="HOGENOM" id="CLU_038278_1_0_1"/>
<accession>A0A0D2DEY5</accession>
<dbReference type="SUPFAM" id="SSF47954">
    <property type="entry name" value="Cyclin-like"/>
    <property type="match status" value="2"/>
</dbReference>
<dbReference type="Pfam" id="PF00134">
    <property type="entry name" value="Cyclin_N"/>
    <property type="match status" value="1"/>
</dbReference>
<feature type="compositionally biased region" description="Basic and acidic residues" evidence="5">
    <location>
        <begin position="324"/>
        <end position="334"/>
    </location>
</feature>
<feature type="compositionally biased region" description="Basic and acidic residues" evidence="5">
    <location>
        <begin position="377"/>
        <end position="386"/>
    </location>
</feature>
<dbReference type="SMART" id="SM00385">
    <property type="entry name" value="CYCLIN"/>
    <property type="match status" value="1"/>
</dbReference>
<evidence type="ECO:0000313" key="8">
    <source>
        <dbReference type="Proteomes" id="UP000053342"/>
    </source>
</evidence>
<gene>
    <name evidence="7" type="ORF">PV06_07131</name>
</gene>
<name>A0A0D2DEY5_9EURO</name>
<dbReference type="RefSeq" id="XP_016261799.1">
    <property type="nucleotide sequence ID" value="XM_016408319.1"/>
</dbReference>
<dbReference type="PANTHER" id="PTHR10026">
    <property type="entry name" value="CYCLIN"/>
    <property type="match status" value="1"/>
</dbReference>
<comment type="function">
    <text evidence="3">Component of the SRB8-11 complex. The SRB8-11 complex is a regulatory module of the Mediator complex which is itself involved in regulation of basal and activated RNA polymerase II-dependent transcription. The SRB8-11 complex may be involved in the transcriptional repression of a subset of genes regulated by Mediator. It may inhibit the association of the Mediator complex with RNA polymerase II to form the holoenzyme complex. The SRB8-11 complex phosphorylates the C-terminal domain (CTD) of the largest subunit of RNA polymerase II.</text>
</comment>
<evidence type="ECO:0000259" key="6">
    <source>
        <dbReference type="SMART" id="SM00385"/>
    </source>
</evidence>
<evidence type="ECO:0000256" key="5">
    <source>
        <dbReference type="SAM" id="MobiDB-lite"/>
    </source>
</evidence>
<feature type="region of interest" description="Disordered" evidence="5">
    <location>
        <begin position="304"/>
        <end position="387"/>
    </location>
</feature>
<dbReference type="EMBL" id="KN847337">
    <property type="protein sequence ID" value="KIW41583.1"/>
    <property type="molecule type" value="Genomic_DNA"/>
</dbReference>
<dbReference type="VEuPathDB" id="FungiDB:PV06_07131"/>
<dbReference type="CDD" id="cd20546">
    <property type="entry name" value="CYCLIN_SpCG1C_ScCTK2-like_rpt2"/>
    <property type="match status" value="1"/>
</dbReference>
<dbReference type="GO" id="GO:0006357">
    <property type="term" value="P:regulation of transcription by RNA polymerase II"/>
    <property type="evidence" value="ECO:0007669"/>
    <property type="project" value="InterPro"/>
</dbReference>
<evidence type="ECO:0000256" key="3">
    <source>
        <dbReference type="ARBA" id="ARBA00025278"/>
    </source>
</evidence>
<feature type="region of interest" description="Disordered" evidence="5">
    <location>
        <begin position="1"/>
        <end position="22"/>
    </location>
</feature>
<sequence>MRPANGDHPPARPSQGSGRSGPLSNYVQVAKAYIFEQQIQKALHDTGVSQAREDSIRLAGVLWIDNVRRVLKLPVRTFNTAVIYFHKFRLQHSDGEYSFVDAAAAALFTACKIEDTLKKSRDILCAAHNSKIPRQDHLSPDNPIFEAQSRTIIGLERLMLEASGFDFRSSHPQGLMIKLAKMYEFEKSSPVARTAYSISLDLFRTFAPLKQTNATLAFSCLELAGRLHDIEHRAIWRGEDYNQFKIDRGMVMETLLDLLELYTHHRMSTTVGPEFPVEIFLNVRIPLNVECEEKKIPRFTAWFEGGTERNGSTSTSNGTIANGDHPHSRSRDSSKNVSPKDVASPSTNASSASTAPTSVPPPGGANAIPTGTAVRQRMGERGREGTVRFILNPDREREERDIINMYNQP</sequence>
<dbReference type="GO" id="GO:0016538">
    <property type="term" value="F:cyclin-dependent protein serine/threonine kinase regulator activity"/>
    <property type="evidence" value="ECO:0007669"/>
    <property type="project" value="InterPro"/>
</dbReference>
<comment type="similarity">
    <text evidence="1">Belongs to the cyclin family. Cyclin C subfamily.</text>
</comment>
<keyword evidence="4" id="KW-0195">Cyclin</keyword>
<organism evidence="7 8">
    <name type="scientific">Exophiala oligosperma</name>
    <dbReference type="NCBI Taxonomy" id="215243"/>
    <lineage>
        <taxon>Eukaryota</taxon>
        <taxon>Fungi</taxon>
        <taxon>Dikarya</taxon>
        <taxon>Ascomycota</taxon>
        <taxon>Pezizomycotina</taxon>
        <taxon>Eurotiomycetes</taxon>
        <taxon>Chaetothyriomycetidae</taxon>
        <taxon>Chaetothyriales</taxon>
        <taxon>Herpotrichiellaceae</taxon>
        <taxon>Exophiala</taxon>
    </lineage>
</organism>
<evidence type="ECO:0000313" key="7">
    <source>
        <dbReference type="EMBL" id="KIW41583.1"/>
    </source>
</evidence>
<dbReference type="InterPro" id="IPR006671">
    <property type="entry name" value="Cyclin_N"/>
</dbReference>
<keyword evidence="8" id="KW-1185">Reference proteome</keyword>
<dbReference type="InterPro" id="IPR013763">
    <property type="entry name" value="Cyclin-like_dom"/>
</dbReference>
<dbReference type="FunFam" id="1.10.472.10:FF:000073">
    <property type="entry name" value="C-type cyclin"/>
    <property type="match status" value="1"/>
</dbReference>
<proteinExistence type="inferred from homology"/>
<protein>
    <recommendedName>
        <fullName evidence="2">RNA polymerase II holoenzyme cyclin-like subunit</fullName>
    </recommendedName>
</protein>
<dbReference type="GeneID" id="27359205"/>
<evidence type="ECO:0000256" key="1">
    <source>
        <dbReference type="ARBA" id="ARBA00008638"/>
    </source>
</evidence>
<dbReference type="Gene3D" id="1.10.472.10">
    <property type="entry name" value="Cyclin-like"/>
    <property type="match status" value="2"/>
</dbReference>
<feature type="domain" description="Cyclin-like" evidence="6">
    <location>
        <begin position="62"/>
        <end position="161"/>
    </location>
</feature>
<evidence type="ECO:0000256" key="4">
    <source>
        <dbReference type="RuleBase" id="RU000383"/>
    </source>
</evidence>
<dbReference type="InterPro" id="IPR043198">
    <property type="entry name" value="Cyclin/Ssn8"/>
</dbReference>